<keyword evidence="2" id="KW-0653">Protein transport</keyword>
<evidence type="ECO:0000313" key="4">
    <source>
        <dbReference type="Ensembl" id="ENSDCDP00010027493.1"/>
    </source>
</evidence>
<comment type="similarity">
    <text evidence="1">Belongs to the sorting nexin family.</text>
</comment>
<keyword evidence="2" id="KW-0813">Transport</keyword>
<proteinExistence type="inferred from homology"/>
<name>A0AAY4C343_9TELE</name>
<dbReference type="InterPro" id="IPR036871">
    <property type="entry name" value="PX_dom_sf"/>
</dbReference>
<feature type="domain" description="PX" evidence="3">
    <location>
        <begin position="15"/>
        <end position="148"/>
    </location>
</feature>
<evidence type="ECO:0000259" key="3">
    <source>
        <dbReference type="PROSITE" id="PS50195"/>
    </source>
</evidence>
<protein>
    <recommendedName>
        <fullName evidence="3">PX domain-containing protein</fullName>
    </recommendedName>
</protein>
<accession>A0AAY4C343</accession>
<keyword evidence="5" id="KW-1185">Reference proteome</keyword>
<evidence type="ECO:0000313" key="5">
    <source>
        <dbReference type="Proteomes" id="UP000694580"/>
    </source>
</evidence>
<sequence length="378" mass="42616">MNRSGKTADTMEGSGLTISASSIKVNEATLDEDTLVFSITSQKLSNGMGVCVCRTYEDFEWLQQSLFAPDEPDLHGVIFPPLPAKLIMSPQSQINNKTLKQLGFLALGDCCRTYCEALELYLQQVALHPILSKNKALETLLTNTESPGKQRAKKGIFNRLSQVMEEKRKESHKDVDDFFQNERDNNSNMTALTKVTTERFLDVVLAEQRLSVASKHLSSSIQLWVNQEDSANAAFSKICLKTSKVFETIKRNFEKTAENNISTLGLGLDLQSRYQEAEKEMLFRRTCKLVELEAANKNTERAKANKKGIMEEVRNVLEKQFDGMSSMARQEVGRFHQSRVALLRTALVSWCEQQLNTATEIAALYSEHLEACQKLPEE</sequence>
<dbReference type="PROSITE" id="PS50195">
    <property type="entry name" value="PX"/>
    <property type="match status" value="1"/>
</dbReference>
<dbReference type="GO" id="GO:0035091">
    <property type="term" value="F:phosphatidylinositol binding"/>
    <property type="evidence" value="ECO:0007669"/>
    <property type="project" value="InterPro"/>
</dbReference>
<dbReference type="PANTHER" id="PTHR45850:SF2">
    <property type="entry name" value="SORTING NEXIN-5-LIKE"/>
    <property type="match status" value="1"/>
</dbReference>
<dbReference type="Proteomes" id="UP000694580">
    <property type="component" value="Chromosome 12"/>
</dbReference>
<reference evidence="4" key="2">
    <citation type="submission" date="2025-08" db="UniProtKB">
        <authorList>
            <consortium name="Ensembl"/>
        </authorList>
    </citation>
    <scope>IDENTIFICATION</scope>
</reference>
<dbReference type="Pfam" id="PF00787">
    <property type="entry name" value="PX"/>
    <property type="match status" value="1"/>
</dbReference>
<dbReference type="GO" id="GO:0015031">
    <property type="term" value="P:protein transport"/>
    <property type="evidence" value="ECO:0007669"/>
    <property type="project" value="UniProtKB-KW"/>
</dbReference>
<dbReference type="Gene3D" id="3.30.1520.10">
    <property type="entry name" value="Phox-like domain"/>
    <property type="match status" value="1"/>
</dbReference>
<dbReference type="Ensembl" id="ENSDCDT00010033984.1">
    <property type="protein sequence ID" value="ENSDCDP00010027493.1"/>
    <property type="gene ID" value="ENSDCDG00010017395.1"/>
</dbReference>
<dbReference type="Gene3D" id="1.20.1270.60">
    <property type="entry name" value="Arfaptin homology (AH) domain/BAR domain"/>
    <property type="match status" value="1"/>
</dbReference>
<reference evidence="4" key="3">
    <citation type="submission" date="2025-09" db="UniProtKB">
        <authorList>
            <consortium name="Ensembl"/>
        </authorList>
    </citation>
    <scope>IDENTIFICATION</scope>
</reference>
<dbReference type="InterPro" id="IPR027267">
    <property type="entry name" value="AH/BAR_dom_sf"/>
</dbReference>
<dbReference type="GeneTree" id="ENSGT00940000165984"/>
<evidence type="ECO:0000256" key="2">
    <source>
        <dbReference type="ARBA" id="ARBA00022927"/>
    </source>
</evidence>
<organism evidence="4 5">
    <name type="scientific">Denticeps clupeoides</name>
    <name type="common">denticle herring</name>
    <dbReference type="NCBI Taxonomy" id="299321"/>
    <lineage>
        <taxon>Eukaryota</taxon>
        <taxon>Metazoa</taxon>
        <taxon>Chordata</taxon>
        <taxon>Craniata</taxon>
        <taxon>Vertebrata</taxon>
        <taxon>Euteleostomi</taxon>
        <taxon>Actinopterygii</taxon>
        <taxon>Neopterygii</taxon>
        <taxon>Teleostei</taxon>
        <taxon>Clupei</taxon>
        <taxon>Clupeiformes</taxon>
        <taxon>Denticipitoidei</taxon>
        <taxon>Denticipitidae</taxon>
        <taxon>Denticeps</taxon>
    </lineage>
</organism>
<evidence type="ECO:0000256" key="1">
    <source>
        <dbReference type="ARBA" id="ARBA00010883"/>
    </source>
</evidence>
<reference evidence="4 5" key="1">
    <citation type="submission" date="2020-06" db="EMBL/GenBank/DDBJ databases">
        <authorList>
            <consortium name="Wellcome Sanger Institute Data Sharing"/>
        </authorList>
    </citation>
    <scope>NUCLEOTIDE SEQUENCE [LARGE SCALE GENOMIC DNA]</scope>
</reference>
<dbReference type="InterPro" id="IPR001683">
    <property type="entry name" value="PX_dom"/>
</dbReference>
<dbReference type="PANTHER" id="PTHR45850">
    <property type="entry name" value="SORTING NEXIN FAMILY MEMBER"/>
    <property type="match status" value="1"/>
</dbReference>
<dbReference type="AlphaFoldDB" id="A0AAY4C343"/>
<gene>
    <name evidence="4" type="primary">si:dkey-28n18.9</name>
</gene>
<dbReference type="InterPro" id="IPR015404">
    <property type="entry name" value="Vps5_C"/>
</dbReference>
<dbReference type="CDD" id="cd06093">
    <property type="entry name" value="PX_domain"/>
    <property type="match status" value="1"/>
</dbReference>
<dbReference type="SUPFAM" id="SSF64268">
    <property type="entry name" value="PX domain"/>
    <property type="match status" value="1"/>
</dbReference>
<dbReference type="Pfam" id="PF09325">
    <property type="entry name" value="Vps5"/>
    <property type="match status" value="1"/>
</dbReference>